<protein>
    <submittedName>
        <fullName evidence="1">Uncharacterized protein</fullName>
    </submittedName>
</protein>
<organism evidence="1 2">
    <name type="scientific">Aquarana catesbeiana</name>
    <name type="common">American bullfrog</name>
    <name type="synonym">Rana catesbeiana</name>
    <dbReference type="NCBI Taxonomy" id="8400"/>
    <lineage>
        <taxon>Eukaryota</taxon>
        <taxon>Metazoa</taxon>
        <taxon>Chordata</taxon>
        <taxon>Craniata</taxon>
        <taxon>Vertebrata</taxon>
        <taxon>Euteleostomi</taxon>
        <taxon>Amphibia</taxon>
        <taxon>Batrachia</taxon>
        <taxon>Anura</taxon>
        <taxon>Neobatrachia</taxon>
        <taxon>Ranoidea</taxon>
        <taxon>Ranidae</taxon>
        <taxon>Aquarana</taxon>
    </lineage>
</organism>
<accession>A0A2G9QGX1</accession>
<dbReference type="EMBL" id="KV989059">
    <property type="protein sequence ID" value="PIO14830.1"/>
    <property type="molecule type" value="Genomic_DNA"/>
</dbReference>
<proteinExistence type="predicted"/>
<evidence type="ECO:0000313" key="2">
    <source>
        <dbReference type="Proteomes" id="UP000228934"/>
    </source>
</evidence>
<name>A0A2G9QGX1_AQUCT</name>
<reference evidence="2" key="1">
    <citation type="journal article" date="2017" name="Nat. Commun.">
        <title>The North American bullfrog draft genome provides insight into hormonal regulation of long noncoding RNA.</title>
        <authorList>
            <person name="Hammond S.A."/>
            <person name="Warren R.L."/>
            <person name="Vandervalk B.P."/>
            <person name="Kucuk E."/>
            <person name="Khan H."/>
            <person name="Gibb E.A."/>
            <person name="Pandoh P."/>
            <person name="Kirk H."/>
            <person name="Zhao Y."/>
            <person name="Jones M."/>
            <person name="Mungall A.J."/>
            <person name="Coope R."/>
            <person name="Pleasance S."/>
            <person name="Moore R.A."/>
            <person name="Holt R.A."/>
            <person name="Round J.M."/>
            <person name="Ohora S."/>
            <person name="Walle B.V."/>
            <person name="Veldhoen N."/>
            <person name="Helbing C.C."/>
            <person name="Birol I."/>
        </authorList>
    </citation>
    <scope>NUCLEOTIDE SEQUENCE [LARGE SCALE GENOMIC DNA]</scope>
</reference>
<evidence type="ECO:0000313" key="1">
    <source>
        <dbReference type="EMBL" id="PIO14830.1"/>
    </source>
</evidence>
<dbReference type="Proteomes" id="UP000228934">
    <property type="component" value="Unassembled WGS sequence"/>
</dbReference>
<sequence length="65" mass="7779">MHLDHGFRRAVLPRYPPSWKNVFWVQTPALNWKRLAECFPLVMVLPVSMVSEMSRLKRWWNSPQG</sequence>
<keyword evidence="2" id="KW-1185">Reference proteome</keyword>
<dbReference type="AlphaFoldDB" id="A0A2G9QGX1"/>
<gene>
    <name evidence="1" type="ORF">AB205_0164470</name>
</gene>